<dbReference type="Pfam" id="PF01636">
    <property type="entry name" value="APH"/>
    <property type="match status" value="1"/>
</dbReference>
<dbReference type="RefSeq" id="WP_377913685.1">
    <property type="nucleotide sequence ID" value="NZ_JBHRZT010000026.1"/>
</dbReference>
<feature type="non-terminal residue" evidence="3">
    <location>
        <position position="309"/>
    </location>
</feature>
<accession>A0ABV8B2A7</accession>
<feature type="domain" description="Aminoglycoside phosphotransferase" evidence="2">
    <location>
        <begin position="30"/>
        <end position="262"/>
    </location>
</feature>
<dbReference type="InterPro" id="IPR002575">
    <property type="entry name" value="Aminoglycoside_PTrfase"/>
</dbReference>
<reference evidence="4" key="1">
    <citation type="journal article" date="2019" name="Int. J. Syst. Evol. Microbiol.">
        <title>The Global Catalogue of Microorganisms (GCM) 10K type strain sequencing project: providing services to taxonomists for standard genome sequencing and annotation.</title>
        <authorList>
            <consortium name="The Broad Institute Genomics Platform"/>
            <consortium name="The Broad Institute Genome Sequencing Center for Infectious Disease"/>
            <person name="Wu L."/>
            <person name="Ma J."/>
        </authorList>
    </citation>
    <scope>NUCLEOTIDE SEQUENCE [LARGE SCALE GENOMIC DNA]</scope>
    <source>
        <strain evidence="4">CCUG 61889</strain>
    </source>
</reference>
<dbReference type="Gene3D" id="3.30.200.20">
    <property type="entry name" value="Phosphorylase Kinase, domain 1"/>
    <property type="match status" value="1"/>
</dbReference>
<name>A0ABV8B2A7_9BACI</name>
<dbReference type="InterPro" id="IPR050249">
    <property type="entry name" value="Pseudomonas-type_ThrB"/>
</dbReference>
<comment type="similarity">
    <text evidence="1">Belongs to the pseudomonas-type ThrB family.</text>
</comment>
<organism evidence="3 4">
    <name type="scientific">Bacillus songklensis</name>
    <dbReference type="NCBI Taxonomy" id="1069116"/>
    <lineage>
        <taxon>Bacteria</taxon>
        <taxon>Bacillati</taxon>
        <taxon>Bacillota</taxon>
        <taxon>Bacilli</taxon>
        <taxon>Bacillales</taxon>
        <taxon>Bacillaceae</taxon>
        <taxon>Bacillus</taxon>
    </lineage>
</organism>
<evidence type="ECO:0000313" key="4">
    <source>
        <dbReference type="Proteomes" id="UP001595752"/>
    </source>
</evidence>
<proteinExistence type="inferred from homology"/>
<dbReference type="PANTHER" id="PTHR21064">
    <property type="entry name" value="AMINOGLYCOSIDE PHOSPHOTRANSFERASE DOMAIN-CONTAINING PROTEIN-RELATED"/>
    <property type="match status" value="1"/>
</dbReference>
<evidence type="ECO:0000313" key="3">
    <source>
        <dbReference type="EMBL" id="MFC3883319.1"/>
    </source>
</evidence>
<dbReference type="EMBL" id="JBHRZT010000026">
    <property type="protein sequence ID" value="MFC3883319.1"/>
    <property type="molecule type" value="Genomic_DNA"/>
</dbReference>
<dbReference type="Gene3D" id="3.90.1200.10">
    <property type="match status" value="1"/>
</dbReference>
<evidence type="ECO:0000256" key="1">
    <source>
        <dbReference type="ARBA" id="ARBA00038240"/>
    </source>
</evidence>
<sequence length="309" mass="36214">MEQAVQQFFNQEILNQAAALFNVNINDAKLLGDFENYVYEVKRKNKPYVLRLTYSSHRGREQVEAELDWLQFLSRQGIGAAAPLLSIHGRLTECLPVKQGYFTVSLFEKAPGCSVRVDDDTYFHDALFTRWGETIGKMHGVTRAYVPSPGVRKRMDWQDEELAVALQIAKKEPFLLEKMEGLLQQIRTLPVNKDVYGLIHTDLHSGNFFADEQHLTVFDFDDCCYHWFVNDLAIPLFYASFYRHIKDEEARQGFARRFFTAFLSGYLREYSLDLWWIEKIPLFLRLRDITFYSVLRLKLSEEELTPRIK</sequence>
<gene>
    <name evidence="3" type="ORF">ACFOU2_07210</name>
</gene>
<comment type="caution">
    <text evidence="3">The sequence shown here is derived from an EMBL/GenBank/DDBJ whole genome shotgun (WGS) entry which is preliminary data.</text>
</comment>
<evidence type="ECO:0000259" key="2">
    <source>
        <dbReference type="Pfam" id="PF01636"/>
    </source>
</evidence>
<dbReference type="InterPro" id="IPR011009">
    <property type="entry name" value="Kinase-like_dom_sf"/>
</dbReference>
<dbReference type="SUPFAM" id="SSF56112">
    <property type="entry name" value="Protein kinase-like (PK-like)"/>
    <property type="match status" value="1"/>
</dbReference>
<dbReference type="PANTHER" id="PTHR21064:SF6">
    <property type="entry name" value="AMINOGLYCOSIDE PHOSPHOTRANSFERASE DOMAIN-CONTAINING PROTEIN"/>
    <property type="match status" value="1"/>
</dbReference>
<protein>
    <submittedName>
        <fullName evidence="3">Phosphotransferase enzyme family protein</fullName>
    </submittedName>
</protein>
<keyword evidence="4" id="KW-1185">Reference proteome</keyword>
<dbReference type="Proteomes" id="UP001595752">
    <property type="component" value="Unassembled WGS sequence"/>
</dbReference>